<accession>A0AAX1NDQ5</accession>
<proteinExistence type="predicted"/>
<keyword evidence="2" id="KW-1185">Reference proteome</keyword>
<gene>
    <name evidence="1" type="ORF">KMW28_27415</name>
</gene>
<dbReference type="AlphaFoldDB" id="A0AAX1NDQ5"/>
<organism evidence="1 2">
    <name type="scientific">Flammeovirga yaeyamensis</name>
    <dbReference type="NCBI Taxonomy" id="367791"/>
    <lineage>
        <taxon>Bacteria</taxon>
        <taxon>Pseudomonadati</taxon>
        <taxon>Bacteroidota</taxon>
        <taxon>Cytophagia</taxon>
        <taxon>Cytophagales</taxon>
        <taxon>Flammeovirgaceae</taxon>
        <taxon>Flammeovirga</taxon>
    </lineage>
</organism>
<dbReference type="RefSeq" id="WP_066215417.1">
    <property type="nucleotide sequence ID" value="NZ_CP076133.1"/>
</dbReference>
<protein>
    <recommendedName>
        <fullName evidence="3">STAS/SEC14 domain-containing protein</fullName>
    </recommendedName>
</protein>
<evidence type="ECO:0000313" key="1">
    <source>
        <dbReference type="EMBL" id="QWG04631.1"/>
    </source>
</evidence>
<name>A0AAX1NDQ5_9BACT</name>
<sequence>MKFDLYYRSEFHQVEWCEEEEIIKNIWFTPIELDEEVYKKEVLRSMEATKTLEPSKILVDTTDALFNILPDTQEWVNHHFQKVLEKIQVTHMAWLVSADLFAQVSYDQTMDESNEIYGYEIMYFEDYNEAIEWLSKTSTNL</sequence>
<dbReference type="KEGG" id="fya:KMW28_27415"/>
<dbReference type="Proteomes" id="UP000678679">
    <property type="component" value="Chromosome 2"/>
</dbReference>
<evidence type="ECO:0008006" key="3">
    <source>
        <dbReference type="Google" id="ProtNLM"/>
    </source>
</evidence>
<evidence type="ECO:0000313" key="2">
    <source>
        <dbReference type="Proteomes" id="UP000678679"/>
    </source>
</evidence>
<reference evidence="1 2" key="1">
    <citation type="submission" date="2021-05" db="EMBL/GenBank/DDBJ databases">
        <title>Comparative genomic studies on the polysaccharide-degrading batcterial strains of the Flammeovirga genus.</title>
        <authorList>
            <person name="Zewei F."/>
            <person name="Zheng Z."/>
            <person name="Yu L."/>
            <person name="Ruyue G."/>
            <person name="Yanhong M."/>
            <person name="Yuanyuan C."/>
            <person name="Jingyan G."/>
            <person name="Wenjun H."/>
        </authorList>
    </citation>
    <scope>NUCLEOTIDE SEQUENCE [LARGE SCALE GENOMIC DNA]</scope>
    <source>
        <strain evidence="1 2">NBRC:100898</strain>
    </source>
</reference>
<dbReference type="EMBL" id="CP076133">
    <property type="protein sequence ID" value="QWG04631.1"/>
    <property type="molecule type" value="Genomic_DNA"/>
</dbReference>